<evidence type="ECO:0008006" key="3">
    <source>
        <dbReference type="Google" id="ProtNLM"/>
    </source>
</evidence>
<evidence type="ECO:0000313" key="1">
    <source>
        <dbReference type="EMBL" id="GEN77780.1"/>
    </source>
</evidence>
<dbReference type="EMBL" id="BJYJ01000033">
    <property type="protein sequence ID" value="GEN77780.1"/>
    <property type="molecule type" value="Genomic_DNA"/>
</dbReference>
<protein>
    <recommendedName>
        <fullName evidence="3">Bacteriocin</fullName>
    </recommendedName>
</protein>
<accession>A0A511YRG0</accession>
<proteinExistence type="predicted"/>
<sequence length="54" mass="5786">MKNLKSLSRKELKGIKGAASGSKCPPLTYYCPEADVCVAINAECYIIVPEPVEG</sequence>
<dbReference type="AlphaFoldDB" id="A0A511YRG0"/>
<dbReference type="NCBIfam" id="NF047798">
    <property type="entry name" value="leader_Chryseo"/>
    <property type="match status" value="1"/>
</dbReference>
<gene>
    <name evidence="1" type="ORF">CHA01nite_35200</name>
</gene>
<reference evidence="1 2" key="1">
    <citation type="submission" date="2019-07" db="EMBL/GenBank/DDBJ databases">
        <title>Whole genome shotgun sequence of Chryseobacterium hagamense NBRC 105253.</title>
        <authorList>
            <person name="Hosoyama A."/>
            <person name="Uohara A."/>
            <person name="Ohji S."/>
            <person name="Ichikawa N."/>
        </authorList>
    </citation>
    <scope>NUCLEOTIDE SEQUENCE [LARGE SCALE GENOMIC DNA]</scope>
    <source>
        <strain evidence="1 2">NBRC 105253</strain>
    </source>
</reference>
<dbReference type="RefSeq" id="WP_170234768.1">
    <property type="nucleotide sequence ID" value="NZ_BJYJ01000033.1"/>
</dbReference>
<dbReference type="Proteomes" id="UP000321863">
    <property type="component" value="Unassembled WGS sequence"/>
</dbReference>
<organism evidence="1 2">
    <name type="scientific">Chryseobacterium hagamense</name>
    <dbReference type="NCBI Taxonomy" id="395935"/>
    <lineage>
        <taxon>Bacteria</taxon>
        <taxon>Pseudomonadati</taxon>
        <taxon>Bacteroidota</taxon>
        <taxon>Flavobacteriia</taxon>
        <taxon>Flavobacteriales</taxon>
        <taxon>Weeksellaceae</taxon>
        <taxon>Chryseobacterium group</taxon>
        <taxon>Chryseobacterium</taxon>
    </lineage>
</organism>
<name>A0A511YRG0_9FLAO</name>
<comment type="caution">
    <text evidence="1">The sequence shown here is derived from an EMBL/GenBank/DDBJ whole genome shotgun (WGS) entry which is preliminary data.</text>
</comment>
<keyword evidence="2" id="KW-1185">Reference proteome</keyword>
<dbReference type="InterPro" id="IPR058074">
    <property type="entry name" value="Bacteriocin-like"/>
</dbReference>
<evidence type="ECO:0000313" key="2">
    <source>
        <dbReference type="Proteomes" id="UP000321863"/>
    </source>
</evidence>